<name>A0A2R3Z544_9FLAO</name>
<evidence type="ECO:0000256" key="1">
    <source>
        <dbReference type="SAM" id="Phobius"/>
    </source>
</evidence>
<dbReference type="OrthoDB" id="1414794at2"/>
<proteinExistence type="predicted"/>
<dbReference type="RefSeq" id="WP_107012163.1">
    <property type="nucleotide sequence ID" value="NZ_CP028136.1"/>
</dbReference>
<dbReference type="AlphaFoldDB" id="A0A2R3Z544"/>
<protein>
    <submittedName>
        <fullName evidence="2">Uncharacterized protein</fullName>
    </submittedName>
</protein>
<dbReference type="InterPro" id="IPR008979">
    <property type="entry name" value="Galactose-bd-like_sf"/>
</dbReference>
<dbReference type="KEGG" id="grs:C7S20_08940"/>
<keyword evidence="1" id="KW-0812">Transmembrane</keyword>
<gene>
    <name evidence="2" type="ORF">C7S20_08940</name>
</gene>
<dbReference type="Gene3D" id="2.60.120.430">
    <property type="entry name" value="Galactose-binding lectin"/>
    <property type="match status" value="1"/>
</dbReference>
<keyword evidence="1" id="KW-1133">Transmembrane helix</keyword>
<dbReference type="Proteomes" id="UP000241507">
    <property type="component" value="Chromosome"/>
</dbReference>
<keyword evidence="1" id="KW-0472">Membrane</keyword>
<organism evidence="2 3">
    <name type="scientific">Christiangramia fulva</name>
    <dbReference type="NCBI Taxonomy" id="2126553"/>
    <lineage>
        <taxon>Bacteria</taxon>
        <taxon>Pseudomonadati</taxon>
        <taxon>Bacteroidota</taxon>
        <taxon>Flavobacteriia</taxon>
        <taxon>Flavobacteriales</taxon>
        <taxon>Flavobacteriaceae</taxon>
        <taxon>Christiangramia</taxon>
    </lineage>
</organism>
<feature type="transmembrane region" description="Helical" evidence="1">
    <location>
        <begin position="21"/>
        <end position="42"/>
    </location>
</feature>
<accession>A0A2R3Z544</accession>
<sequence>MVKFFRTIRKKLAAENKIPAYFRYAIGEIILVVIGILIALQINNWNQKRIENNVLWGYLNNISVNIQNDLDQASDLNFVLDQLANNTPRFWRLRSKPHFTLTDYKNTQDHINTLFGLQTFEPNTSGFETLKTTGYMGKLQNTDMETLLFFYYDLAKQIKDQRENDKAFLTDILMENNKTDWGFSYEEMYLAERDSTVFMEIKDKYQKMINAPTYDAAVVNHSFNYFLPSKLELNFIGKSIMSLIETQQLQASRQTMRSVMLYKTDFTDVGKEAVVMNGIVPKSIAVFTNSNNGFDQLKFEGNEDYLEFTIQPDLQWAAGMFVVDSLGRNLRASKDFRDFKKISVELKGDKGGEKLQLALKDKFDPDDGTESRADITLSTKWQTYTFDLRKNFPTANLKNLHQLAGFVVQDLKGMTFYVRNIQFLKD</sequence>
<reference evidence="3" key="1">
    <citation type="submission" date="2018-03" db="EMBL/GenBank/DDBJ databases">
        <title>Gramella fulva sp. nov., isolated from a dry surface of tidal flat.</title>
        <authorList>
            <person name="Hwang S.H."/>
            <person name="Hwang W.M."/>
            <person name="Kang K."/>
            <person name="Ahn T.-Y."/>
        </authorList>
    </citation>
    <scope>NUCLEOTIDE SEQUENCE [LARGE SCALE GENOMIC DNA]</scope>
    <source>
        <strain evidence="3">SH35</strain>
    </source>
</reference>
<evidence type="ECO:0000313" key="3">
    <source>
        <dbReference type="Proteomes" id="UP000241507"/>
    </source>
</evidence>
<keyword evidence="3" id="KW-1185">Reference proteome</keyword>
<dbReference type="SUPFAM" id="SSF49785">
    <property type="entry name" value="Galactose-binding domain-like"/>
    <property type="match status" value="1"/>
</dbReference>
<evidence type="ECO:0000313" key="2">
    <source>
        <dbReference type="EMBL" id="AVR45385.1"/>
    </source>
</evidence>
<dbReference type="Pfam" id="PF19578">
    <property type="entry name" value="DUF6090"/>
    <property type="match status" value="1"/>
</dbReference>
<dbReference type="InterPro" id="IPR045749">
    <property type="entry name" value="DUF6090"/>
</dbReference>
<dbReference type="EMBL" id="CP028136">
    <property type="protein sequence ID" value="AVR45385.1"/>
    <property type="molecule type" value="Genomic_DNA"/>
</dbReference>